<organism evidence="2 3">
    <name type="scientific">Dipteronia sinensis</name>
    <dbReference type="NCBI Taxonomy" id="43782"/>
    <lineage>
        <taxon>Eukaryota</taxon>
        <taxon>Viridiplantae</taxon>
        <taxon>Streptophyta</taxon>
        <taxon>Embryophyta</taxon>
        <taxon>Tracheophyta</taxon>
        <taxon>Spermatophyta</taxon>
        <taxon>Magnoliopsida</taxon>
        <taxon>eudicotyledons</taxon>
        <taxon>Gunneridae</taxon>
        <taxon>Pentapetalae</taxon>
        <taxon>rosids</taxon>
        <taxon>malvids</taxon>
        <taxon>Sapindales</taxon>
        <taxon>Sapindaceae</taxon>
        <taxon>Hippocastanoideae</taxon>
        <taxon>Acereae</taxon>
        <taxon>Dipteronia</taxon>
    </lineage>
</organism>
<dbReference type="InterPro" id="IPR012337">
    <property type="entry name" value="RNaseH-like_sf"/>
</dbReference>
<dbReference type="SUPFAM" id="SSF53098">
    <property type="entry name" value="Ribonuclease H-like"/>
    <property type="match status" value="1"/>
</dbReference>
<dbReference type="InterPro" id="IPR036691">
    <property type="entry name" value="Endo/exonu/phosph_ase_sf"/>
</dbReference>
<dbReference type="PANTHER" id="PTHR47723:SF22">
    <property type="entry name" value="RNASE H TYPE-1 DOMAIN-CONTAINING PROTEIN"/>
    <property type="match status" value="1"/>
</dbReference>
<dbReference type="GO" id="GO:0003676">
    <property type="term" value="F:nucleic acid binding"/>
    <property type="evidence" value="ECO:0007669"/>
    <property type="project" value="InterPro"/>
</dbReference>
<proteinExistence type="predicted"/>
<dbReference type="Proteomes" id="UP001281410">
    <property type="component" value="Unassembled WGS sequence"/>
</dbReference>
<evidence type="ECO:0000259" key="1">
    <source>
        <dbReference type="Pfam" id="PF13456"/>
    </source>
</evidence>
<name>A0AAE0DVJ1_9ROSI</name>
<reference evidence="2" key="1">
    <citation type="journal article" date="2023" name="Plant J.">
        <title>Genome sequences and population genomics provide insights into the demographic history, inbreeding, and mutation load of two 'living fossil' tree species of Dipteronia.</title>
        <authorList>
            <person name="Feng Y."/>
            <person name="Comes H.P."/>
            <person name="Chen J."/>
            <person name="Zhu S."/>
            <person name="Lu R."/>
            <person name="Zhang X."/>
            <person name="Li P."/>
            <person name="Qiu J."/>
            <person name="Olsen K.M."/>
            <person name="Qiu Y."/>
        </authorList>
    </citation>
    <scope>NUCLEOTIDE SEQUENCE</scope>
    <source>
        <strain evidence="2">NBL</strain>
    </source>
</reference>
<dbReference type="SUPFAM" id="SSF56219">
    <property type="entry name" value="DNase I-like"/>
    <property type="match status" value="1"/>
</dbReference>
<keyword evidence="3" id="KW-1185">Reference proteome</keyword>
<gene>
    <name evidence="2" type="ORF">Dsin_029487</name>
</gene>
<dbReference type="AlphaFoldDB" id="A0AAE0DVJ1"/>
<evidence type="ECO:0000313" key="3">
    <source>
        <dbReference type="Proteomes" id="UP001281410"/>
    </source>
</evidence>
<dbReference type="InterPro" id="IPR053151">
    <property type="entry name" value="RNase_H-like"/>
</dbReference>
<dbReference type="EMBL" id="JANJYJ010000009">
    <property type="protein sequence ID" value="KAK3189926.1"/>
    <property type="molecule type" value="Genomic_DNA"/>
</dbReference>
<dbReference type="GO" id="GO:0004523">
    <property type="term" value="F:RNA-DNA hybrid ribonuclease activity"/>
    <property type="evidence" value="ECO:0007669"/>
    <property type="project" value="InterPro"/>
</dbReference>
<dbReference type="Gene3D" id="3.30.420.10">
    <property type="entry name" value="Ribonuclease H-like superfamily/Ribonuclease H"/>
    <property type="match status" value="1"/>
</dbReference>
<accession>A0AAE0DVJ1</accession>
<dbReference type="InterPro" id="IPR036397">
    <property type="entry name" value="RNaseH_sf"/>
</dbReference>
<dbReference type="Pfam" id="PF13456">
    <property type="entry name" value="RVT_3"/>
    <property type="match status" value="1"/>
</dbReference>
<dbReference type="InterPro" id="IPR002156">
    <property type="entry name" value="RNaseH_domain"/>
</dbReference>
<evidence type="ECO:0000313" key="2">
    <source>
        <dbReference type="EMBL" id="KAK3189926.1"/>
    </source>
</evidence>
<feature type="domain" description="RNase H type-1" evidence="1">
    <location>
        <begin position="170"/>
        <end position="261"/>
    </location>
</feature>
<sequence length="264" mass="29235">MLALSWNIRGFGRQEKKRAARELVKRVKPTIMFIQETKLNKFDNQTIKALGGSMLSRGSKGSLLLTKVKVVKLHVEGLSCLLSKVIDLQFFKGAAFGNNEVHISHFQFADDTILFLKPKMEYSLNAKRLLSEAISLILLDVRHRCVDNLSTPLNVSKVWKPTVSDALFFNVDGSAKGNPSMAEIGGVLKDSSGRTLCLFSAFPGIRDPISAEILSIQRACQLVSSNKSLHNRIVTIISDSKAAVEWTSSDSFGSLKHIDRLFDI</sequence>
<protein>
    <recommendedName>
        <fullName evidence="1">RNase H type-1 domain-containing protein</fullName>
    </recommendedName>
</protein>
<dbReference type="Gene3D" id="3.60.10.10">
    <property type="entry name" value="Endonuclease/exonuclease/phosphatase"/>
    <property type="match status" value="1"/>
</dbReference>
<comment type="caution">
    <text evidence="2">The sequence shown here is derived from an EMBL/GenBank/DDBJ whole genome shotgun (WGS) entry which is preliminary data.</text>
</comment>
<dbReference type="InterPro" id="IPR044730">
    <property type="entry name" value="RNase_H-like_dom_plant"/>
</dbReference>
<dbReference type="PANTHER" id="PTHR47723">
    <property type="entry name" value="OS05G0353850 PROTEIN"/>
    <property type="match status" value="1"/>
</dbReference>
<dbReference type="CDD" id="cd06222">
    <property type="entry name" value="RNase_H_like"/>
    <property type="match status" value="1"/>
</dbReference>